<keyword evidence="1" id="KW-0732">Signal</keyword>
<reference evidence="2 3" key="1">
    <citation type="submission" date="2012-12" db="EMBL/GenBank/DDBJ databases">
        <title>Novel taxa of Listeriaceae from agricultural environments in the United States.</title>
        <authorList>
            <person name="den Bakker H.C."/>
            <person name="Allred A."/>
            <person name="Warchocki S."/>
            <person name="Wright E.M."/>
            <person name="Burrell A."/>
            <person name="Nightingale K.K."/>
            <person name="Kephart D."/>
            <person name="Wiedmann M."/>
        </authorList>
    </citation>
    <scope>NUCLEOTIDE SEQUENCE [LARGE SCALE GENOMIC DNA]</scope>
    <source>
        <strain evidence="2 3">FSL F6-1037</strain>
    </source>
</reference>
<dbReference type="EMBL" id="AODH01000028">
    <property type="protein sequence ID" value="EUJ39354.1"/>
    <property type="molecule type" value="Genomic_DNA"/>
</dbReference>
<evidence type="ECO:0008006" key="4">
    <source>
        <dbReference type="Google" id="ProtNLM"/>
    </source>
</evidence>
<sequence length="210" mass="22010">MKKGLQACAAAVLVGTMVVGAGTSVFAYEGQDVVGENAASIQTKGLLGNSDNTDPGETLPEGSDKWINVTLPTAVVFNSDETTDNKTITSPSNYQVMNNSGRGVKVSLTSFDTTSGHEALTKLTLAPAGNGQQIPAVDLIGGEEPTNVTLADLAAAQGDTKDYFNFKFTGDVDTSLLPTIDAEQQSQKVEYNMVLKFQSLDLNGNTVPQS</sequence>
<protein>
    <recommendedName>
        <fullName evidence="4">Cell surface protein</fullName>
    </recommendedName>
</protein>
<accession>W7CJ19</accession>
<dbReference type="OrthoDB" id="2194369at2"/>
<evidence type="ECO:0000313" key="2">
    <source>
        <dbReference type="EMBL" id="EUJ39354.1"/>
    </source>
</evidence>
<dbReference type="RefSeq" id="WP_051456941.1">
    <property type="nucleotide sequence ID" value="NZ_AODH01000028.1"/>
</dbReference>
<evidence type="ECO:0000256" key="1">
    <source>
        <dbReference type="SAM" id="SignalP"/>
    </source>
</evidence>
<gene>
    <name evidence="2" type="ORF">BCAMP_07425</name>
</gene>
<name>W7CJ19_9LIST</name>
<dbReference type="STRING" id="1265861.BCAMP_07425"/>
<organism evidence="2 3">
    <name type="scientific">Brochothrix campestris FSL F6-1037</name>
    <dbReference type="NCBI Taxonomy" id="1265861"/>
    <lineage>
        <taxon>Bacteria</taxon>
        <taxon>Bacillati</taxon>
        <taxon>Bacillota</taxon>
        <taxon>Bacilli</taxon>
        <taxon>Bacillales</taxon>
        <taxon>Listeriaceae</taxon>
        <taxon>Brochothrix</taxon>
    </lineage>
</organism>
<keyword evidence="3" id="KW-1185">Reference proteome</keyword>
<dbReference type="Proteomes" id="UP000019243">
    <property type="component" value="Unassembled WGS sequence"/>
</dbReference>
<feature type="signal peptide" evidence="1">
    <location>
        <begin position="1"/>
        <end position="27"/>
    </location>
</feature>
<proteinExistence type="predicted"/>
<dbReference type="AlphaFoldDB" id="W7CJ19"/>
<comment type="caution">
    <text evidence="2">The sequence shown here is derived from an EMBL/GenBank/DDBJ whole genome shotgun (WGS) entry which is preliminary data.</text>
</comment>
<evidence type="ECO:0000313" key="3">
    <source>
        <dbReference type="Proteomes" id="UP000019243"/>
    </source>
</evidence>
<feature type="chain" id="PRO_5004892395" description="Cell surface protein" evidence="1">
    <location>
        <begin position="28"/>
        <end position="210"/>
    </location>
</feature>